<dbReference type="InterPro" id="IPR018170">
    <property type="entry name" value="Aldo/ket_reductase_CS"/>
</dbReference>
<proteinExistence type="inferred from homology"/>
<evidence type="ECO:0000256" key="5">
    <source>
        <dbReference type="PIRSR" id="PIRSR000097-3"/>
    </source>
</evidence>
<dbReference type="EMBL" id="KQ947427">
    <property type="protein sequence ID" value="KUJ11097.1"/>
    <property type="molecule type" value="Genomic_DNA"/>
</dbReference>
<dbReference type="GeneID" id="28823169"/>
<reference evidence="7 8" key="1">
    <citation type="submission" date="2015-10" db="EMBL/GenBank/DDBJ databases">
        <title>Full genome of DAOMC 229536 Phialocephala scopiformis, a fungal endophyte of spruce producing the potent anti-insectan compound rugulosin.</title>
        <authorList>
            <consortium name="DOE Joint Genome Institute"/>
            <person name="Walker A.K."/>
            <person name="Frasz S.L."/>
            <person name="Seifert K.A."/>
            <person name="Miller J.D."/>
            <person name="Mondo S.J."/>
            <person name="Labutti K."/>
            <person name="Lipzen A."/>
            <person name="Dockter R."/>
            <person name="Kennedy M."/>
            <person name="Grigoriev I.V."/>
            <person name="Spatafora J.W."/>
        </authorList>
    </citation>
    <scope>NUCLEOTIDE SEQUENCE [LARGE SCALE GENOMIC DNA]</scope>
    <source>
        <strain evidence="7 8">CBS 120377</strain>
    </source>
</reference>
<dbReference type="InterPro" id="IPR036812">
    <property type="entry name" value="NAD(P)_OxRdtase_dom_sf"/>
</dbReference>
<keyword evidence="8" id="KW-1185">Reference proteome</keyword>
<evidence type="ECO:0000313" key="8">
    <source>
        <dbReference type="Proteomes" id="UP000070700"/>
    </source>
</evidence>
<protein>
    <submittedName>
        <fullName evidence="7">Alcohol dehydrogenase</fullName>
    </submittedName>
</protein>
<gene>
    <name evidence="7" type="ORF">LY89DRAFT_674447</name>
</gene>
<feature type="domain" description="NADP-dependent oxidoreductase" evidence="6">
    <location>
        <begin position="18"/>
        <end position="281"/>
    </location>
</feature>
<comment type="similarity">
    <text evidence="1">Belongs to the aldo/keto reductase family.</text>
</comment>
<name>A0A194WU10_MOLSC</name>
<dbReference type="InterPro" id="IPR023210">
    <property type="entry name" value="NADP_OxRdtase_dom"/>
</dbReference>
<organism evidence="7 8">
    <name type="scientific">Mollisia scopiformis</name>
    <name type="common">Conifer needle endophyte fungus</name>
    <name type="synonym">Phialocephala scopiformis</name>
    <dbReference type="NCBI Taxonomy" id="149040"/>
    <lineage>
        <taxon>Eukaryota</taxon>
        <taxon>Fungi</taxon>
        <taxon>Dikarya</taxon>
        <taxon>Ascomycota</taxon>
        <taxon>Pezizomycotina</taxon>
        <taxon>Leotiomycetes</taxon>
        <taxon>Helotiales</taxon>
        <taxon>Mollisiaceae</taxon>
        <taxon>Mollisia</taxon>
    </lineage>
</organism>
<dbReference type="Pfam" id="PF00248">
    <property type="entry name" value="Aldo_ket_red"/>
    <property type="match status" value="1"/>
</dbReference>
<evidence type="ECO:0000259" key="6">
    <source>
        <dbReference type="Pfam" id="PF00248"/>
    </source>
</evidence>
<dbReference type="SUPFAM" id="SSF51430">
    <property type="entry name" value="NAD(P)-linked oxidoreductase"/>
    <property type="match status" value="1"/>
</dbReference>
<dbReference type="RefSeq" id="XP_018065452.1">
    <property type="nucleotide sequence ID" value="XM_018213443.1"/>
</dbReference>
<dbReference type="OrthoDB" id="416253at2759"/>
<dbReference type="PANTHER" id="PTHR11732">
    <property type="entry name" value="ALDO/KETO REDUCTASE"/>
    <property type="match status" value="1"/>
</dbReference>
<feature type="active site" description="Proton donor" evidence="3">
    <location>
        <position position="51"/>
    </location>
</feature>
<dbReference type="FunFam" id="3.20.20.100:FF:000007">
    <property type="entry name" value="NAD(P)H-dependent D-xylose reductase xyl1"/>
    <property type="match status" value="1"/>
</dbReference>
<dbReference type="AlphaFoldDB" id="A0A194WU10"/>
<evidence type="ECO:0000256" key="4">
    <source>
        <dbReference type="PIRSR" id="PIRSR000097-2"/>
    </source>
</evidence>
<dbReference type="PIRSF" id="PIRSF000097">
    <property type="entry name" value="AKR"/>
    <property type="match status" value="1"/>
</dbReference>
<evidence type="ECO:0000256" key="2">
    <source>
        <dbReference type="ARBA" id="ARBA00023002"/>
    </source>
</evidence>
<sequence>MALNRTFTLNTGAKTPAVGFGTWQAAPKEVEKAVEIALKSGYRHVDCAAIYRNETEVGEGIKKSGVKREDIFITGKLWNTKHRPEDVEKALDKTLADLGTDYVDLYLMHWPCAFKPGDKFFPLDSDGVFELDDVDPSVTWKAMEALIKTGKAKAVGVSNFNIRRLESLLATCTIVPAVNQIEVHPYLQQPKLLEFCKSKGIQVEAYSPLGNNQTGEPRTVDDAKVHEIGKKLGKDPGQVLVSWGVQRGHVVLPKSVTESRIQSNFQDFEIPADSFTELNALERHKRFNFPARWGFDIFGEAGEEMVKKAAKDAGEENKTKFTV</sequence>
<feature type="binding site" evidence="4">
    <location>
        <position position="109"/>
    </location>
    <ligand>
        <name>substrate</name>
    </ligand>
</feature>
<accession>A0A194WU10</accession>
<dbReference type="PROSITE" id="PS00798">
    <property type="entry name" value="ALDOKETO_REDUCTASE_1"/>
    <property type="match status" value="1"/>
</dbReference>
<dbReference type="GO" id="GO:0016491">
    <property type="term" value="F:oxidoreductase activity"/>
    <property type="evidence" value="ECO:0007669"/>
    <property type="project" value="UniProtKB-KW"/>
</dbReference>
<dbReference type="InParanoid" id="A0A194WU10"/>
<feature type="site" description="Lowers pKa of active site Tyr" evidence="5">
    <location>
        <position position="76"/>
    </location>
</feature>
<evidence type="ECO:0000256" key="1">
    <source>
        <dbReference type="ARBA" id="ARBA00007905"/>
    </source>
</evidence>
<keyword evidence="2" id="KW-0560">Oxidoreductase</keyword>
<dbReference type="InterPro" id="IPR020471">
    <property type="entry name" value="AKR"/>
</dbReference>
<evidence type="ECO:0000313" key="7">
    <source>
        <dbReference type="EMBL" id="KUJ11097.1"/>
    </source>
</evidence>
<evidence type="ECO:0000256" key="3">
    <source>
        <dbReference type="PIRSR" id="PIRSR000097-1"/>
    </source>
</evidence>
<dbReference type="KEGG" id="psco:LY89DRAFT_674447"/>
<dbReference type="Gene3D" id="3.20.20.100">
    <property type="entry name" value="NADP-dependent oxidoreductase domain"/>
    <property type="match status" value="1"/>
</dbReference>
<dbReference type="PRINTS" id="PR00069">
    <property type="entry name" value="ALDKETRDTASE"/>
</dbReference>
<dbReference type="PROSITE" id="PS00062">
    <property type="entry name" value="ALDOKETO_REDUCTASE_2"/>
    <property type="match status" value="1"/>
</dbReference>
<dbReference type="Proteomes" id="UP000070700">
    <property type="component" value="Unassembled WGS sequence"/>
</dbReference>